<dbReference type="AlphaFoldDB" id="A0A3S0W0T9"/>
<protein>
    <submittedName>
        <fullName evidence="1">Uncharacterized protein</fullName>
    </submittedName>
</protein>
<evidence type="ECO:0000313" key="1">
    <source>
        <dbReference type="EMBL" id="RUQ30171.1"/>
    </source>
</evidence>
<reference evidence="1 2" key="1">
    <citation type="submission" date="2018-12" db="EMBL/GenBank/DDBJ databases">
        <title>Bacillus chawlae sp. nov., Bacillus glennii sp. nov., and Bacillus saganii sp. nov. Isolated from the Vehicle Assembly Building at Kennedy Space Center where the Viking Spacecraft were Assembled.</title>
        <authorList>
            <person name="Seuylemezian A."/>
            <person name="Vaishampayan P."/>
        </authorList>
    </citation>
    <scope>NUCLEOTIDE SEQUENCE [LARGE SCALE GENOMIC DNA]</scope>
    <source>
        <strain evidence="1 2">L5</strain>
    </source>
</reference>
<comment type="caution">
    <text evidence="1">The sequence shown here is derived from an EMBL/GenBank/DDBJ whole genome shotgun (WGS) entry which is preliminary data.</text>
</comment>
<accession>A0A3S0W0T9</accession>
<proteinExistence type="predicted"/>
<evidence type="ECO:0000313" key="2">
    <source>
        <dbReference type="Proteomes" id="UP000267430"/>
    </source>
</evidence>
<dbReference type="OrthoDB" id="2003057at2"/>
<dbReference type="RefSeq" id="WP_126864193.1">
    <property type="nucleotide sequence ID" value="NZ_JAUSTX010000001.1"/>
</dbReference>
<gene>
    <name evidence="1" type="ORF">ELQ35_07430</name>
</gene>
<keyword evidence="2" id="KW-1185">Reference proteome</keyword>
<dbReference type="Proteomes" id="UP000267430">
    <property type="component" value="Unassembled WGS sequence"/>
</dbReference>
<organism evidence="1 2">
    <name type="scientific">Peribacillus cavernae</name>
    <dbReference type="NCBI Taxonomy" id="1674310"/>
    <lineage>
        <taxon>Bacteria</taxon>
        <taxon>Bacillati</taxon>
        <taxon>Bacillota</taxon>
        <taxon>Bacilli</taxon>
        <taxon>Bacillales</taxon>
        <taxon>Bacillaceae</taxon>
        <taxon>Peribacillus</taxon>
    </lineage>
</organism>
<name>A0A3S0W0T9_9BACI</name>
<dbReference type="EMBL" id="RYZZ01000007">
    <property type="protein sequence ID" value="RUQ30171.1"/>
    <property type="molecule type" value="Genomic_DNA"/>
</dbReference>
<sequence length="108" mass="12941">MNENILKLRDLFQQLLKLLKNENDSDSLYIIKQVDYSLNLVNDYIDNTNGENDEKNLLSHLRENYQTLNQPRVGLSDYFIWRDNYEEREKANKVLDAIKEDLFQMLGR</sequence>